<feature type="repeat" description="WD" evidence="3">
    <location>
        <begin position="12"/>
        <end position="52"/>
    </location>
</feature>
<dbReference type="SMART" id="SM00320">
    <property type="entry name" value="WD40"/>
    <property type="match status" value="4"/>
</dbReference>
<reference evidence="6 7" key="1">
    <citation type="submission" date="2016-05" db="EMBL/GenBank/DDBJ databases">
        <title>Nuclear genome of Blastocystis sp. subtype 1 NandII.</title>
        <authorList>
            <person name="Gentekaki E."/>
            <person name="Curtis B."/>
            <person name="Stairs C."/>
            <person name="Eme L."/>
            <person name="Herman E."/>
            <person name="Klimes V."/>
            <person name="Arias M.C."/>
            <person name="Elias M."/>
            <person name="Hilliou F."/>
            <person name="Klute M."/>
            <person name="Malik S.-B."/>
            <person name="Pightling A."/>
            <person name="Rachubinski R."/>
            <person name="Salas D."/>
            <person name="Schlacht A."/>
            <person name="Suga H."/>
            <person name="Archibald J."/>
            <person name="Ball S.G."/>
            <person name="Clark G."/>
            <person name="Dacks J."/>
            <person name="Van Der Giezen M."/>
            <person name="Tsaousis A."/>
            <person name="Roger A."/>
        </authorList>
    </citation>
    <scope>NUCLEOTIDE SEQUENCE [LARGE SCALE GENOMIC DNA]</scope>
    <source>
        <strain evidence="7">ATCC 50177 / NandII</strain>
    </source>
</reference>
<dbReference type="InterPro" id="IPR011009">
    <property type="entry name" value="Kinase-like_dom_sf"/>
</dbReference>
<dbReference type="AlphaFoldDB" id="A0A196SBM6"/>
<dbReference type="InterPro" id="IPR050349">
    <property type="entry name" value="WD_LIS1/nudF_dynein_reg"/>
</dbReference>
<dbReference type="InterPro" id="IPR036322">
    <property type="entry name" value="WD40_repeat_dom_sf"/>
</dbReference>
<feature type="repeat" description="WD" evidence="3">
    <location>
        <begin position="53"/>
        <end position="92"/>
    </location>
</feature>
<evidence type="ECO:0000256" key="1">
    <source>
        <dbReference type="ARBA" id="ARBA00022574"/>
    </source>
</evidence>
<sequence>MWNNQYRYKGCIEAHSDWVNDLTIYNGKFLISCSDDKTIKLWNTESKECLFTLAGHTEGVQHICTLNSYLASCGSDFNIIVWELRTGSRIATLQGHCDIVSSICVYRERYLISCDFSSLVVVWDIKEKFKRAYECTLHSDAVYHVMIADDRLFSCSRDGSIVKWPGLAAFPELIAVLNKNIKVTKLADNSMETETLKILHDQIARLQLENEGLLRDQLGLHAKLKKEYLSLGELRNEMMERTQEATALRKEATALRRELAEQKTRMQGEAVALKEQVSIPLYDITTFHLRAESALAEVFAATWQGCDVVLKRYRDAVITRDSGADWVTRVGVWKSLSHPAILPVFGCLANDQQPLALVLEACPGSLQDLVGYAQTHRALPLVVKVGVALQVAYGLRYLHSHDLCHGNLHPGNVMMTADLKPRLTDVQMVGAEQRHLHRAFSSVFIAPEERETGSIHTAAGDVFSLGRLLLWLLRDGKSVDGDLKDIPVEAVRLMIQTYTAVDPKKRPPVEIVVRDLQQYKALAEKDTEVSSYTNVTFVYNKNVGCYLY</sequence>
<dbReference type="GO" id="GO:0004672">
    <property type="term" value="F:protein kinase activity"/>
    <property type="evidence" value="ECO:0007669"/>
    <property type="project" value="InterPro"/>
</dbReference>
<feature type="domain" description="Protein kinase" evidence="5">
    <location>
        <begin position="284"/>
        <end position="522"/>
    </location>
</feature>
<dbReference type="STRING" id="478820.A0A196SBM6"/>
<evidence type="ECO:0000259" key="5">
    <source>
        <dbReference type="PROSITE" id="PS50011"/>
    </source>
</evidence>
<protein>
    <submittedName>
        <fullName evidence="6">Myosin heavy chain kinase</fullName>
    </submittedName>
</protein>
<dbReference type="PROSITE" id="PS50082">
    <property type="entry name" value="WD_REPEATS_2"/>
    <property type="match status" value="2"/>
</dbReference>
<dbReference type="Pfam" id="PF00400">
    <property type="entry name" value="WD40"/>
    <property type="match status" value="3"/>
</dbReference>
<dbReference type="InterPro" id="IPR019775">
    <property type="entry name" value="WD40_repeat_CS"/>
</dbReference>
<dbReference type="Gene3D" id="1.10.510.10">
    <property type="entry name" value="Transferase(Phosphotransferase) domain 1"/>
    <property type="match status" value="1"/>
</dbReference>
<dbReference type="PROSITE" id="PS00678">
    <property type="entry name" value="WD_REPEATS_1"/>
    <property type="match status" value="2"/>
</dbReference>
<keyword evidence="7" id="KW-1185">Reference proteome</keyword>
<dbReference type="Gene3D" id="2.130.10.10">
    <property type="entry name" value="YVTN repeat-like/Quinoprotein amine dehydrogenase"/>
    <property type="match status" value="1"/>
</dbReference>
<dbReference type="Pfam" id="PF07714">
    <property type="entry name" value="PK_Tyr_Ser-Thr"/>
    <property type="match status" value="1"/>
</dbReference>
<feature type="coiled-coil region" evidence="4">
    <location>
        <begin position="196"/>
        <end position="276"/>
    </location>
</feature>
<keyword evidence="6" id="KW-0808">Transferase</keyword>
<dbReference type="InterPro" id="IPR015943">
    <property type="entry name" value="WD40/YVTN_repeat-like_dom_sf"/>
</dbReference>
<evidence type="ECO:0000313" key="6">
    <source>
        <dbReference type="EMBL" id="OAO13721.1"/>
    </source>
</evidence>
<dbReference type="InterPro" id="IPR000719">
    <property type="entry name" value="Prot_kinase_dom"/>
</dbReference>
<dbReference type="SUPFAM" id="SSF50978">
    <property type="entry name" value="WD40 repeat-like"/>
    <property type="match status" value="1"/>
</dbReference>
<keyword evidence="4" id="KW-0175">Coiled coil</keyword>
<dbReference type="InterPro" id="IPR001245">
    <property type="entry name" value="Ser-Thr/Tyr_kinase_cat_dom"/>
</dbReference>
<keyword evidence="2" id="KW-0677">Repeat</keyword>
<dbReference type="OrthoDB" id="4062651at2759"/>
<dbReference type="GO" id="GO:0005524">
    <property type="term" value="F:ATP binding"/>
    <property type="evidence" value="ECO:0007669"/>
    <property type="project" value="InterPro"/>
</dbReference>
<accession>A0A196SBM6</accession>
<evidence type="ECO:0000313" key="7">
    <source>
        <dbReference type="Proteomes" id="UP000078348"/>
    </source>
</evidence>
<evidence type="ECO:0000256" key="4">
    <source>
        <dbReference type="SAM" id="Coils"/>
    </source>
</evidence>
<dbReference type="Proteomes" id="UP000078348">
    <property type="component" value="Unassembled WGS sequence"/>
</dbReference>
<comment type="caution">
    <text evidence="6">The sequence shown here is derived from an EMBL/GenBank/DDBJ whole genome shotgun (WGS) entry which is preliminary data.</text>
</comment>
<dbReference type="PANTHER" id="PTHR44129">
    <property type="entry name" value="WD REPEAT-CONTAINING PROTEIN POP1"/>
    <property type="match status" value="1"/>
</dbReference>
<dbReference type="Gene3D" id="3.30.200.20">
    <property type="entry name" value="Phosphorylase Kinase, domain 1"/>
    <property type="match status" value="1"/>
</dbReference>
<proteinExistence type="predicted"/>
<dbReference type="EMBL" id="LXWW01000336">
    <property type="protein sequence ID" value="OAO13721.1"/>
    <property type="molecule type" value="Genomic_DNA"/>
</dbReference>
<dbReference type="PROSITE" id="PS50011">
    <property type="entry name" value="PROTEIN_KINASE_DOM"/>
    <property type="match status" value="1"/>
</dbReference>
<evidence type="ECO:0000256" key="2">
    <source>
        <dbReference type="ARBA" id="ARBA00022737"/>
    </source>
</evidence>
<dbReference type="PROSITE" id="PS50294">
    <property type="entry name" value="WD_REPEATS_REGION"/>
    <property type="match status" value="1"/>
</dbReference>
<gene>
    <name evidence="6" type="ORF">AV274_4596</name>
</gene>
<keyword evidence="6" id="KW-0418">Kinase</keyword>
<organism evidence="6 7">
    <name type="scientific">Blastocystis sp. subtype 1 (strain ATCC 50177 / NandII)</name>
    <dbReference type="NCBI Taxonomy" id="478820"/>
    <lineage>
        <taxon>Eukaryota</taxon>
        <taxon>Sar</taxon>
        <taxon>Stramenopiles</taxon>
        <taxon>Bigyra</taxon>
        <taxon>Opalozoa</taxon>
        <taxon>Opalinata</taxon>
        <taxon>Blastocystidae</taxon>
        <taxon>Blastocystis</taxon>
    </lineage>
</organism>
<keyword evidence="1 3" id="KW-0853">WD repeat</keyword>
<dbReference type="InterPro" id="IPR001680">
    <property type="entry name" value="WD40_rpt"/>
</dbReference>
<dbReference type="SUPFAM" id="SSF56112">
    <property type="entry name" value="Protein kinase-like (PK-like)"/>
    <property type="match status" value="1"/>
</dbReference>
<evidence type="ECO:0000256" key="3">
    <source>
        <dbReference type="PROSITE-ProRule" id="PRU00221"/>
    </source>
</evidence>
<name>A0A196SBM6_BLAHN</name>